<dbReference type="GO" id="GO:0046872">
    <property type="term" value="F:metal ion binding"/>
    <property type="evidence" value="ECO:0007669"/>
    <property type="project" value="UniProtKB-KW"/>
</dbReference>
<evidence type="ECO:0000259" key="8">
    <source>
        <dbReference type="Pfam" id="PF17048"/>
    </source>
</evidence>
<dbReference type="Pfam" id="PF04734">
    <property type="entry name" value="Ceramidase_alk"/>
    <property type="match status" value="1"/>
</dbReference>
<feature type="binding site" evidence="4">
    <location>
        <position position="226"/>
    </location>
    <ligand>
        <name>Zn(2+)</name>
        <dbReference type="ChEBI" id="CHEBI:29105"/>
    </ligand>
</feature>
<feature type="domain" description="Neutral/alkaline non-lysosomal ceramidase N-terminal" evidence="7">
    <location>
        <begin position="25"/>
        <end position="527"/>
    </location>
</feature>
<feature type="chain" id="PRO_5012823734" description="Neutral ceramidase" evidence="6">
    <location>
        <begin position="25"/>
        <end position="700"/>
    </location>
</feature>
<dbReference type="Pfam" id="PF17048">
    <property type="entry name" value="Ceramidse_alk_C"/>
    <property type="match status" value="1"/>
</dbReference>
<keyword evidence="5" id="KW-0443">Lipid metabolism</keyword>
<dbReference type="GO" id="GO:0042759">
    <property type="term" value="P:long-chain fatty acid biosynthetic process"/>
    <property type="evidence" value="ECO:0007669"/>
    <property type="project" value="TreeGrafter"/>
</dbReference>
<name>A0A1X2GWL3_9FUNG</name>
<evidence type="ECO:0000256" key="3">
    <source>
        <dbReference type="PIRSR" id="PIRSR606823-1"/>
    </source>
</evidence>
<keyword evidence="4" id="KW-0479">Metal-binding</keyword>
<dbReference type="GO" id="GO:0016020">
    <property type="term" value="C:membrane"/>
    <property type="evidence" value="ECO:0007669"/>
    <property type="project" value="GOC"/>
</dbReference>
<dbReference type="PANTHER" id="PTHR12670:SF1">
    <property type="entry name" value="NEUTRAL CERAMIDASE"/>
    <property type="match status" value="1"/>
</dbReference>
<keyword evidence="6" id="KW-0732">Signal</keyword>
<evidence type="ECO:0000256" key="4">
    <source>
        <dbReference type="PIRSR" id="PIRSR606823-2"/>
    </source>
</evidence>
<accession>A0A1X2GWL3</accession>
<dbReference type="GO" id="GO:0017040">
    <property type="term" value="F:N-acylsphingosine amidohydrolase activity"/>
    <property type="evidence" value="ECO:0007669"/>
    <property type="project" value="UniProtKB-UniRule"/>
</dbReference>
<dbReference type="AlphaFoldDB" id="A0A1X2GWL3"/>
<proteinExistence type="inferred from homology"/>
<keyword evidence="10" id="KW-1185">Reference proteome</keyword>
<dbReference type="InterPro" id="IPR038445">
    <property type="entry name" value="NCDase_C_sf"/>
</dbReference>
<feature type="binding site" evidence="4">
    <location>
        <position position="460"/>
    </location>
    <ligand>
        <name>Zn(2+)</name>
        <dbReference type="ChEBI" id="CHEBI:29105"/>
    </ligand>
</feature>
<reference evidence="9 10" key="1">
    <citation type="submission" date="2016-07" db="EMBL/GenBank/DDBJ databases">
        <title>Pervasive Adenine N6-methylation of Active Genes in Fungi.</title>
        <authorList>
            <consortium name="DOE Joint Genome Institute"/>
            <person name="Mondo S.J."/>
            <person name="Dannebaum R.O."/>
            <person name="Kuo R.C."/>
            <person name="Labutti K."/>
            <person name="Haridas S."/>
            <person name="Kuo A."/>
            <person name="Salamov A."/>
            <person name="Ahrendt S.R."/>
            <person name="Lipzen A."/>
            <person name="Sullivan W."/>
            <person name="Andreopoulos W.B."/>
            <person name="Clum A."/>
            <person name="Lindquist E."/>
            <person name="Daum C."/>
            <person name="Ramamoorthy G.K."/>
            <person name="Gryganskyi A."/>
            <person name="Culley D."/>
            <person name="Magnuson J.K."/>
            <person name="James T.Y."/>
            <person name="O'Malley M.A."/>
            <person name="Stajich J.E."/>
            <person name="Spatafora J.W."/>
            <person name="Visel A."/>
            <person name="Grigoriev I.V."/>
        </authorList>
    </citation>
    <scope>NUCLEOTIDE SEQUENCE [LARGE SCALE GENOMIC DNA]</scope>
    <source>
        <strain evidence="9 10">NRRL 3301</strain>
    </source>
</reference>
<evidence type="ECO:0000313" key="10">
    <source>
        <dbReference type="Proteomes" id="UP000242146"/>
    </source>
</evidence>
<dbReference type="GO" id="GO:0046512">
    <property type="term" value="P:sphingosine biosynthetic process"/>
    <property type="evidence" value="ECO:0007669"/>
    <property type="project" value="TreeGrafter"/>
</dbReference>
<comment type="catalytic activity">
    <reaction evidence="5">
        <text>an N-acylsphing-4-enine + H2O = sphing-4-enine + a fatty acid</text>
        <dbReference type="Rhea" id="RHEA:20856"/>
        <dbReference type="ChEBI" id="CHEBI:15377"/>
        <dbReference type="ChEBI" id="CHEBI:28868"/>
        <dbReference type="ChEBI" id="CHEBI:52639"/>
        <dbReference type="ChEBI" id="CHEBI:57756"/>
        <dbReference type="EC" id="3.5.1.23"/>
    </reaction>
</comment>
<evidence type="ECO:0000256" key="5">
    <source>
        <dbReference type="RuleBase" id="RU366019"/>
    </source>
</evidence>
<feature type="active site" description="Nucleophile" evidence="3">
    <location>
        <position position="277"/>
    </location>
</feature>
<dbReference type="PANTHER" id="PTHR12670">
    <property type="entry name" value="CERAMIDASE"/>
    <property type="match status" value="1"/>
</dbReference>
<comment type="similarity">
    <text evidence="1 5">Belongs to the neutral ceramidase family.</text>
</comment>
<keyword evidence="2 5" id="KW-0378">Hydrolase</keyword>
<dbReference type="EMBL" id="MCGT01000002">
    <property type="protein sequence ID" value="ORX62400.1"/>
    <property type="molecule type" value="Genomic_DNA"/>
</dbReference>
<dbReference type="Proteomes" id="UP000242146">
    <property type="component" value="Unassembled WGS sequence"/>
</dbReference>
<dbReference type="STRING" id="101127.A0A1X2GWL3"/>
<feature type="binding site" evidence="4">
    <location>
        <position position="499"/>
    </location>
    <ligand>
        <name>Zn(2+)</name>
        <dbReference type="ChEBI" id="CHEBI:29105"/>
    </ligand>
</feature>
<dbReference type="InterPro" id="IPR031331">
    <property type="entry name" value="NEUT/ALK_ceramidase_C"/>
</dbReference>
<dbReference type="Gene3D" id="2.60.40.2300">
    <property type="entry name" value="Neutral/alkaline non-lysosomal ceramidase, C-terminal domain"/>
    <property type="match status" value="1"/>
</dbReference>
<dbReference type="EC" id="3.5.1.23" evidence="5"/>
<dbReference type="GO" id="GO:0005576">
    <property type="term" value="C:extracellular region"/>
    <property type="evidence" value="ECO:0007669"/>
    <property type="project" value="TreeGrafter"/>
</dbReference>
<feature type="domain" description="Neutral/alkaline non-lysosomal ceramidase C-terminal" evidence="8">
    <location>
        <begin position="531"/>
        <end position="699"/>
    </location>
</feature>
<feature type="binding site" evidence="4">
    <location>
        <position position="117"/>
    </location>
    <ligand>
        <name>Zn(2+)</name>
        <dbReference type="ChEBI" id="CHEBI:29105"/>
    </ligand>
</feature>
<protein>
    <recommendedName>
        <fullName evidence="5">Neutral ceramidase</fullName>
        <ecNumber evidence="5">3.5.1.23</ecNumber>
    </recommendedName>
</protein>
<evidence type="ECO:0000259" key="7">
    <source>
        <dbReference type="Pfam" id="PF04734"/>
    </source>
</evidence>
<sequence length="700" mass="76374">MLRYSWLRLVWACSLILLPWATHAYKVGVGIGDITGPSVQVMLMGYAKEGQTGKGILQRLYARAYVVVDDQDRRVVFVNTDTQSMGDIIKKRVIQQLGDHLGSAIYTFDNVMLSSTHSHSGMGGYLQHTLYELSVAGWIEETVQPMVQGIFNAIMQAHNSLQEGSVNLNVGELLNSNANRSPESYLLNPANERALYQYDVDKNMTVLGFRNAKNEDLGLVAWFAVHGTSVNNTNQLINGDNKGYAAYTAERQMNPNSVSGNGPFVAAFAQSNEGDSSPNTLGAFCGTTNVRCTATSNDTCPGSQCIARGPGWTTSDLESNRMIGQQQADMALNLYKQGGTPLSGAIDYRHKVFDMTAVVLDGNKSLCAPAMGYAFAAGTTDGPGLNDLGFYQNMTQGTFLWGLISGIIRTASDQQKACQAPKPILLDTGEISIPYAWQPTIIEIQLLRIGDTFIASTPSELTTMSGRRLRNAIRDRFASHGIQVQDIIYSGPANGYASYCTTFEEYQEQRYEGASTPYGPHTLEGYITTFMELVDAMANGTDVQSVPLPDYTSKAFDFAPAYLPDHPVLFHQFGDVLSNVKPAYSRGDTASADFVSGNPRNDVMDMLGKTYLTVEMLSAQPNGGNGTWSVIRTDNDYDTRFTWTSTSSVLGMSKVTIDWIIGSDVTPGTYRLGYFGHHTAPLSTNSITPHQGYSDQFVVA</sequence>
<comment type="cofactor">
    <cofactor evidence="4">
        <name>Zn(2+)</name>
        <dbReference type="ChEBI" id="CHEBI:29105"/>
    </cofactor>
    <text evidence="4">Binds 1 zinc ion per subunit.</text>
</comment>
<feature type="signal peptide" evidence="6">
    <location>
        <begin position="1"/>
        <end position="24"/>
    </location>
</feature>
<dbReference type="InterPro" id="IPR031329">
    <property type="entry name" value="NEUT/ALK_ceramidase_N"/>
</dbReference>
<dbReference type="InterPro" id="IPR006823">
    <property type="entry name" value="Ceramidase_alk"/>
</dbReference>
<dbReference type="OrthoDB" id="191371at2759"/>
<keyword evidence="4" id="KW-0862">Zinc</keyword>
<evidence type="ECO:0000313" key="9">
    <source>
        <dbReference type="EMBL" id="ORX62400.1"/>
    </source>
</evidence>
<evidence type="ECO:0000256" key="2">
    <source>
        <dbReference type="ARBA" id="ARBA00022801"/>
    </source>
</evidence>
<gene>
    <name evidence="9" type="ORF">DM01DRAFT_1380169</name>
</gene>
<comment type="caution">
    <text evidence="9">The sequence shown here is derived from an EMBL/GenBank/DDBJ whole genome shotgun (WGS) entry which is preliminary data.</text>
</comment>
<evidence type="ECO:0000256" key="1">
    <source>
        <dbReference type="ARBA" id="ARBA00009835"/>
    </source>
</evidence>
<dbReference type="GO" id="GO:0046514">
    <property type="term" value="P:ceramide catabolic process"/>
    <property type="evidence" value="ECO:0007669"/>
    <property type="project" value="InterPro"/>
</dbReference>
<keyword evidence="5" id="KW-0746">Sphingolipid metabolism</keyword>
<organism evidence="9 10">
    <name type="scientific">Hesseltinella vesiculosa</name>
    <dbReference type="NCBI Taxonomy" id="101127"/>
    <lineage>
        <taxon>Eukaryota</taxon>
        <taxon>Fungi</taxon>
        <taxon>Fungi incertae sedis</taxon>
        <taxon>Mucoromycota</taxon>
        <taxon>Mucoromycotina</taxon>
        <taxon>Mucoromycetes</taxon>
        <taxon>Mucorales</taxon>
        <taxon>Cunninghamellaceae</taxon>
        <taxon>Hesseltinella</taxon>
    </lineage>
</organism>
<evidence type="ECO:0000256" key="6">
    <source>
        <dbReference type="SAM" id="SignalP"/>
    </source>
</evidence>